<dbReference type="GO" id="GO:0006508">
    <property type="term" value="P:proteolysis"/>
    <property type="evidence" value="ECO:0007669"/>
    <property type="project" value="UniProtKB-KW"/>
</dbReference>
<keyword evidence="1" id="KW-0378">Hydrolase</keyword>
<dbReference type="Proteomes" id="UP000255277">
    <property type="component" value="Unassembled WGS sequence"/>
</dbReference>
<gene>
    <name evidence="1" type="ORF">NCTC12195_02511</name>
</gene>
<dbReference type="EMBL" id="UHDK01000001">
    <property type="protein sequence ID" value="SUM33058.1"/>
    <property type="molecule type" value="Genomic_DNA"/>
</dbReference>
<reference evidence="1 2" key="1">
    <citation type="submission" date="2018-06" db="EMBL/GenBank/DDBJ databases">
        <authorList>
            <consortium name="Pathogen Informatics"/>
            <person name="Doyle S."/>
        </authorList>
    </citation>
    <scope>NUCLEOTIDE SEQUENCE [LARGE SCALE GENOMIC DNA]</scope>
    <source>
        <strain evidence="1 2">NCTC12195</strain>
    </source>
</reference>
<accession>A0A380FFX4</accession>
<keyword evidence="1" id="KW-0645">Protease</keyword>
<proteinExistence type="predicted"/>
<sequence length="44" mass="4850">MANIFIDKGDTVVQLQKGNHKEKVTAPNDSLKEAKDMHVSILGK</sequence>
<evidence type="ECO:0000313" key="2">
    <source>
        <dbReference type="Proteomes" id="UP000255277"/>
    </source>
</evidence>
<dbReference type="EC" id="3.4.21.-" evidence="1"/>
<protein>
    <submittedName>
        <fullName evidence="1">Carboxy-terminal processing protease</fullName>
        <ecNumber evidence="1">3.4.21.-</ecNumber>
    </submittedName>
</protein>
<dbReference type="GO" id="GO:0008233">
    <property type="term" value="F:peptidase activity"/>
    <property type="evidence" value="ECO:0007669"/>
    <property type="project" value="UniProtKB-KW"/>
</dbReference>
<evidence type="ECO:0000313" key="1">
    <source>
        <dbReference type="EMBL" id="SUM33058.1"/>
    </source>
</evidence>
<organism evidence="1 2">
    <name type="scientific">Staphylococcus gallinarum</name>
    <dbReference type="NCBI Taxonomy" id="1293"/>
    <lineage>
        <taxon>Bacteria</taxon>
        <taxon>Bacillati</taxon>
        <taxon>Bacillota</taxon>
        <taxon>Bacilli</taxon>
        <taxon>Bacillales</taxon>
        <taxon>Staphylococcaceae</taxon>
        <taxon>Staphylococcus</taxon>
    </lineage>
</organism>
<name>A0A380FFX4_STAGA</name>
<dbReference type="AlphaFoldDB" id="A0A380FFX4"/>